<gene>
    <name evidence="2" type="ORF">DK847_03705</name>
</gene>
<dbReference type="RefSeq" id="WP_111196234.1">
    <property type="nucleotide sequence ID" value="NZ_QKVK01000001.1"/>
</dbReference>
<dbReference type="PANTHER" id="PTHR46230">
    <property type="match status" value="1"/>
</dbReference>
<dbReference type="AlphaFoldDB" id="A0A2W2BZH8"/>
<keyword evidence="3" id="KW-1185">Reference proteome</keyword>
<comment type="similarity">
    <text evidence="1">Belongs to the BolA/IbaG family.</text>
</comment>
<proteinExistence type="inferred from homology"/>
<protein>
    <submittedName>
        <fullName evidence="2">BolA family transcriptional regulator</fullName>
    </submittedName>
</protein>
<dbReference type="Pfam" id="PF01722">
    <property type="entry name" value="BolA"/>
    <property type="match status" value="1"/>
</dbReference>
<dbReference type="InterPro" id="IPR036065">
    <property type="entry name" value="BolA-like_sf"/>
</dbReference>
<dbReference type="EMBL" id="QKVK01000001">
    <property type="protein sequence ID" value="PZF78906.1"/>
    <property type="molecule type" value="Genomic_DNA"/>
</dbReference>
<dbReference type="Gene3D" id="3.30.300.90">
    <property type="entry name" value="BolA-like"/>
    <property type="match status" value="1"/>
</dbReference>
<dbReference type="PANTHER" id="PTHR46230:SF7">
    <property type="entry name" value="BOLA-LIKE PROTEIN 1"/>
    <property type="match status" value="1"/>
</dbReference>
<comment type="caution">
    <text evidence="2">The sequence shown here is derived from an EMBL/GenBank/DDBJ whole genome shotgun (WGS) entry which is preliminary data.</text>
</comment>
<dbReference type="SUPFAM" id="SSF82657">
    <property type="entry name" value="BolA-like"/>
    <property type="match status" value="1"/>
</dbReference>
<dbReference type="PIRSF" id="PIRSF003113">
    <property type="entry name" value="BolA"/>
    <property type="match status" value="1"/>
</dbReference>
<sequence length="93" mass="10066">MTPSHDLGPVGQRITKKLSESFAPAALQVIDESHHHAGHSGSRPDGESHFRVVIVAEAFRGKSRVEQHRMVNAALAEELKERVHALAIQASAA</sequence>
<dbReference type="Proteomes" id="UP000248795">
    <property type="component" value="Unassembled WGS sequence"/>
</dbReference>
<accession>A0A2W2BZH8</accession>
<dbReference type="InterPro" id="IPR002634">
    <property type="entry name" value="BolA"/>
</dbReference>
<name>A0A2W2BZH8_9HYPH</name>
<organism evidence="2 3">
    <name type="scientific">Aestuariivirga litoralis</name>
    <dbReference type="NCBI Taxonomy" id="2650924"/>
    <lineage>
        <taxon>Bacteria</taxon>
        <taxon>Pseudomonadati</taxon>
        <taxon>Pseudomonadota</taxon>
        <taxon>Alphaproteobacteria</taxon>
        <taxon>Hyphomicrobiales</taxon>
        <taxon>Aestuariivirgaceae</taxon>
        <taxon>Aestuariivirga</taxon>
    </lineage>
</organism>
<dbReference type="GO" id="GO:0016226">
    <property type="term" value="P:iron-sulfur cluster assembly"/>
    <property type="evidence" value="ECO:0007669"/>
    <property type="project" value="TreeGrafter"/>
</dbReference>
<evidence type="ECO:0000313" key="3">
    <source>
        <dbReference type="Proteomes" id="UP000248795"/>
    </source>
</evidence>
<reference evidence="3" key="1">
    <citation type="submission" date="2018-06" db="EMBL/GenBank/DDBJ databases">
        <title>Aestuariibacter litoralis strain KCTC 52945T.</title>
        <authorList>
            <person name="Li X."/>
            <person name="Salam N."/>
            <person name="Li J.-L."/>
            <person name="Chen Y.-M."/>
            <person name="Yang Z.-W."/>
            <person name="Zhang L.-Y."/>
            <person name="Han M.-X."/>
            <person name="Xiao M."/>
            <person name="Li W.-J."/>
        </authorList>
    </citation>
    <scope>NUCLEOTIDE SEQUENCE [LARGE SCALE GENOMIC DNA]</scope>
    <source>
        <strain evidence="3">KCTC 52945</strain>
    </source>
</reference>
<evidence type="ECO:0000313" key="2">
    <source>
        <dbReference type="EMBL" id="PZF78906.1"/>
    </source>
</evidence>
<evidence type="ECO:0000256" key="1">
    <source>
        <dbReference type="RuleBase" id="RU003860"/>
    </source>
</evidence>